<sequence length="158" mass="16854">MIKFPNPFHPFLLTGCFGMGIIFLSLSSVQAQDPIDIPVPVIQGTPAQTYTPGAWQPVARINPNQPITVTITNQTGYNLETGLTTGKTNTQIAPGGQFTINNVPVNSDIVINSIARAAVLDYRIDVQNNQVNVTVKTAAGVAGDNAINIQNTGAIYIY</sequence>
<organism evidence="1">
    <name type="scientific">Planktothrix agardhii</name>
    <name type="common">Oscillatoria agardhii</name>
    <dbReference type="NCBI Taxonomy" id="1160"/>
    <lineage>
        <taxon>Bacteria</taxon>
        <taxon>Bacillati</taxon>
        <taxon>Cyanobacteriota</taxon>
        <taxon>Cyanophyceae</taxon>
        <taxon>Oscillatoriophycideae</taxon>
        <taxon>Oscillatoriales</taxon>
        <taxon>Microcoleaceae</taxon>
        <taxon>Planktothrix</taxon>
    </lineage>
</organism>
<dbReference type="AlphaFoldDB" id="A0A1J1J9H5"/>
<gene>
    <name evidence="1" type="ORF">PLAM_0140</name>
</gene>
<protein>
    <submittedName>
        <fullName evidence="1">Uncharacterized protein</fullName>
    </submittedName>
</protein>
<evidence type="ECO:0000313" key="1">
    <source>
        <dbReference type="EMBL" id="CUM58107.1"/>
    </source>
</evidence>
<dbReference type="PROSITE" id="PS51257">
    <property type="entry name" value="PROKAR_LIPOPROTEIN"/>
    <property type="match status" value="1"/>
</dbReference>
<dbReference type="EMBL" id="LO018304">
    <property type="protein sequence ID" value="CUM58107.1"/>
    <property type="molecule type" value="Genomic_DNA"/>
</dbReference>
<accession>A0A1J1J9H5</accession>
<dbReference type="RefSeq" id="WP_214559988.1">
    <property type="nucleotide sequence ID" value="NZ_CAJCFV010000080.1"/>
</dbReference>
<reference evidence="1" key="1">
    <citation type="submission" date="2015-09" db="EMBL/GenBank/DDBJ databases">
        <authorList>
            <person name="Jackson K.R."/>
            <person name="Lunt B.L."/>
            <person name="Fisher J.N.B."/>
            <person name="Gardner A.V."/>
            <person name="Bailey M.E."/>
            <person name="Deus L.M."/>
            <person name="Earl A.S."/>
            <person name="Gibby P.D."/>
            <person name="Hartmann K.A."/>
            <person name="Liu J.E."/>
            <person name="Manci A.M."/>
            <person name="Nielsen D.A."/>
            <person name="Solomon M.B."/>
            <person name="Breakwell D.P."/>
            <person name="Burnett S.H."/>
            <person name="Grose J.H."/>
        </authorList>
    </citation>
    <scope>NUCLEOTIDE SEQUENCE</scope>
    <source>
        <strain evidence="1">7805</strain>
    </source>
</reference>
<proteinExistence type="predicted"/>
<name>A0A1J1J9H5_PLAAG</name>